<evidence type="ECO:0000256" key="4">
    <source>
        <dbReference type="ARBA" id="ARBA00022741"/>
    </source>
</evidence>
<dbReference type="InterPro" id="IPR003593">
    <property type="entry name" value="AAA+_ATPase"/>
</dbReference>
<dbReference type="AlphaFoldDB" id="A0A0W0XLR5"/>
<dbReference type="GO" id="GO:0016887">
    <property type="term" value="F:ATP hydrolysis activity"/>
    <property type="evidence" value="ECO:0007669"/>
    <property type="project" value="InterPro"/>
</dbReference>
<dbReference type="InterPro" id="IPR017871">
    <property type="entry name" value="ABC_transporter-like_CS"/>
</dbReference>
<keyword evidence="5" id="KW-0067">ATP-binding</keyword>
<dbReference type="PROSITE" id="PS50893">
    <property type="entry name" value="ABC_TRANSPORTER_2"/>
    <property type="match status" value="1"/>
</dbReference>
<dbReference type="InterPro" id="IPR050086">
    <property type="entry name" value="MetN_ABC_transporter-like"/>
</dbReference>
<dbReference type="InterPro" id="IPR027417">
    <property type="entry name" value="P-loop_NTPase"/>
</dbReference>
<gene>
    <name evidence="7" type="ORF">Lrub_2390</name>
</gene>
<dbReference type="GO" id="GO:0005886">
    <property type="term" value="C:plasma membrane"/>
    <property type="evidence" value="ECO:0007669"/>
    <property type="project" value="UniProtKB-SubCell"/>
</dbReference>
<dbReference type="PANTHER" id="PTHR43166">
    <property type="entry name" value="AMINO ACID IMPORT ATP-BINDING PROTEIN"/>
    <property type="match status" value="1"/>
</dbReference>
<evidence type="ECO:0000313" key="7">
    <source>
        <dbReference type="EMBL" id="KTD45593.1"/>
    </source>
</evidence>
<dbReference type="Proteomes" id="UP000054608">
    <property type="component" value="Unassembled WGS sequence"/>
</dbReference>
<feature type="domain" description="ABC transporter" evidence="6">
    <location>
        <begin position="2"/>
        <end position="217"/>
    </location>
</feature>
<organism evidence="7 8">
    <name type="scientific">Legionella rubrilucens</name>
    <dbReference type="NCBI Taxonomy" id="458"/>
    <lineage>
        <taxon>Bacteria</taxon>
        <taxon>Pseudomonadati</taxon>
        <taxon>Pseudomonadota</taxon>
        <taxon>Gammaproteobacteria</taxon>
        <taxon>Legionellales</taxon>
        <taxon>Legionellaceae</taxon>
        <taxon>Legionella</taxon>
    </lineage>
</organism>
<dbReference type="SMART" id="SM00382">
    <property type="entry name" value="AAA"/>
    <property type="match status" value="1"/>
</dbReference>
<accession>A0A0W0XLR5</accession>
<dbReference type="PROSITE" id="PS00211">
    <property type="entry name" value="ABC_TRANSPORTER_1"/>
    <property type="match status" value="1"/>
</dbReference>
<dbReference type="STRING" id="458.Lrub_2390"/>
<dbReference type="EMBL" id="LNYT01000022">
    <property type="protein sequence ID" value="KTD45593.1"/>
    <property type="molecule type" value="Genomic_DNA"/>
</dbReference>
<comment type="similarity">
    <text evidence="2">Belongs to the ABC transporter superfamily.</text>
</comment>
<dbReference type="Gene3D" id="3.40.50.300">
    <property type="entry name" value="P-loop containing nucleotide triphosphate hydrolases"/>
    <property type="match status" value="1"/>
</dbReference>
<dbReference type="CDD" id="cd03229">
    <property type="entry name" value="ABC_Class3"/>
    <property type="match status" value="1"/>
</dbReference>
<proteinExistence type="inferred from homology"/>
<evidence type="ECO:0000313" key="8">
    <source>
        <dbReference type="Proteomes" id="UP000054608"/>
    </source>
</evidence>
<dbReference type="OrthoDB" id="9802264at2"/>
<dbReference type="Pfam" id="PF00005">
    <property type="entry name" value="ABC_tran"/>
    <property type="match status" value="1"/>
</dbReference>
<evidence type="ECO:0000256" key="3">
    <source>
        <dbReference type="ARBA" id="ARBA00022448"/>
    </source>
</evidence>
<evidence type="ECO:0000256" key="1">
    <source>
        <dbReference type="ARBA" id="ARBA00004417"/>
    </source>
</evidence>
<keyword evidence="8" id="KW-1185">Reference proteome</keyword>
<dbReference type="InterPro" id="IPR003439">
    <property type="entry name" value="ABC_transporter-like_ATP-bd"/>
</dbReference>
<evidence type="ECO:0000256" key="2">
    <source>
        <dbReference type="ARBA" id="ARBA00005417"/>
    </source>
</evidence>
<evidence type="ECO:0000259" key="6">
    <source>
        <dbReference type="PROSITE" id="PS50893"/>
    </source>
</evidence>
<dbReference type="SUPFAM" id="SSF52540">
    <property type="entry name" value="P-loop containing nucleoside triphosphate hydrolases"/>
    <property type="match status" value="1"/>
</dbReference>
<dbReference type="PANTHER" id="PTHR43166:SF4">
    <property type="entry name" value="PHOSPHONATES IMPORT ATP-BINDING PROTEIN PHNC"/>
    <property type="match status" value="1"/>
</dbReference>
<keyword evidence="4" id="KW-0547">Nucleotide-binding</keyword>
<protein>
    <submittedName>
        <fullName evidence="7">Amino acid (Glutamine) ABC transporter ATP binding protein</fullName>
    </submittedName>
</protein>
<keyword evidence="3" id="KW-0813">Transport</keyword>
<name>A0A0W0XLR5_9GAMM</name>
<sequence length="217" mass="23383">MIQINNACKQFGKTVVLNQINLTIAANSIVGLAGPSGSGKSTLLRCIQQLEKLDSGRIELAGTSGFMFQDFQLFPHMTVLDNLVYAPSLHEKDIDHEGRALELLEVLGLGSKAGAFPQQLSGGQKQRVALARSLMMKPDLLLCDEPTSGLDRGSMNDVAALLNQVKGMNVTMVIASHDLPFLTGIAERLVVINRGNLIADLTTADFTDPIAALQTYY</sequence>
<comment type="caution">
    <text evidence="7">The sequence shown here is derived from an EMBL/GenBank/DDBJ whole genome shotgun (WGS) entry which is preliminary data.</text>
</comment>
<dbReference type="RefSeq" id="WP_058532375.1">
    <property type="nucleotide sequence ID" value="NZ_CAAAIN010000002.1"/>
</dbReference>
<evidence type="ECO:0000256" key="5">
    <source>
        <dbReference type="ARBA" id="ARBA00022840"/>
    </source>
</evidence>
<reference evidence="7 8" key="1">
    <citation type="submission" date="2015-11" db="EMBL/GenBank/DDBJ databases">
        <title>Genomic analysis of 38 Legionella species identifies large and diverse effector repertoires.</title>
        <authorList>
            <person name="Burstein D."/>
            <person name="Amaro F."/>
            <person name="Zusman T."/>
            <person name="Lifshitz Z."/>
            <person name="Cohen O."/>
            <person name="Gilbert J.A."/>
            <person name="Pupko T."/>
            <person name="Shuman H.A."/>
            <person name="Segal G."/>
        </authorList>
    </citation>
    <scope>NUCLEOTIDE SEQUENCE [LARGE SCALE GENOMIC DNA]</scope>
    <source>
        <strain evidence="7 8">WA-270A-C2</strain>
    </source>
</reference>
<dbReference type="PATRIC" id="fig|458.5.peg.2493"/>
<comment type="subcellular location">
    <subcellularLocation>
        <location evidence="1">Cell inner membrane</location>
        <topology evidence="1">Peripheral membrane protein</topology>
    </subcellularLocation>
</comment>
<dbReference type="GO" id="GO:0005524">
    <property type="term" value="F:ATP binding"/>
    <property type="evidence" value="ECO:0007669"/>
    <property type="project" value="UniProtKB-KW"/>
</dbReference>